<dbReference type="Proteomes" id="UP000494363">
    <property type="component" value="Unassembled WGS sequence"/>
</dbReference>
<dbReference type="Pfam" id="PF02643">
    <property type="entry name" value="DUF192"/>
    <property type="match status" value="1"/>
</dbReference>
<dbReference type="EMBL" id="CADIKH010000010">
    <property type="protein sequence ID" value="CAB3755175.1"/>
    <property type="molecule type" value="Genomic_DNA"/>
</dbReference>
<evidence type="ECO:0000313" key="1">
    <source>
        <dbReference type="EMBL" id="CAB3755175.1"/>
    </source>
</evidence>
<sequence length="116" mass="12788">MKSASLMIDGRACGIRVKIAASAPERMRGLLGRGQLADDEALLLVPCRSVHTFGMRFPIDVMFVDRLWRVVAIHRRVPPARMLFSLRAARTLEMSAGMTDVLSITIGDQLGLETHA</sequence>
<gene>
    <name evidence="1" type="ORF">LMG29542_02522</name>
</gene>
<keyword evidence="2" id="KW-1185">Reference proteome</keyword>
<organism evidence="1 2">
    <name type="scientific">Paraburkholderia humisilvae</name>
    <dbReference type="NCBI Taxonomy" id="627669"/>
    <lineage>
        <taxon>Bacteria</taxon>
        <taxon>Pseudomonadati</taxon>
        <taxon>Pseudomonadota</taxon>
        <taxon>Betaproteobacteria</taxon>
        <taxon>Burkholderiales</taxon>
        <taxon>Burkholderiaceae</taxon>
        <taxon>Paraburkholderia</taxon>
    </lineage>
</organism>
<dbReference type="PANTHER" id="PTHR37953">
    <property type="entry name" value="UPF0127 PROTEIN MJ1496"/>
    <property type="match status" value="1"/>
</dbReference>
<dbReference type="AlphaFoldDB" id="A0A6J5DQG3"/>
<evidence type="ECO:0000313" key="2">
    <source>
        <dbReference type="Proteomes" id="UP000494363"/>
    </source>
</evidence>
<dbReference type="RefSeq" id="WP_175226787.1">
    <property type="nucleotide sequence ID" value="NZ_CADIKH010000010.1"/>
</dbReference>
<evidence type="ECO:0008006" key="3">
    <source>
        <dbReference type="Google" id="ProtNLM"/>
    </source>
</evidence>
<dbReference type="PANTHER" id="PTHR37953:SF1">
    <property type="entry name" value="UPF0127 PROTEIN MJ1496"/>
    <property type="match status" value="1"/>
</dbReference>
<dbReference type="Gene3D" id="2.60.120.1140">
    <property type="entry name" value="Protein of unknown function DUF192"/>
    <property type="match status" value="1"/>
</dbReference>
<proteinExistence type="predicted"/>
<reference evidence="1 2" key="1">
    <citation type="submission" date="2020-04" db="EMBL/GenBank/DDBJ databases">
        <authorList>
            <person name="De Canck E."/>
        </authorList>
    </citation>
    <scope>NUCLEOTIDE SEQUENCE [LARGE SCALE GENOMIC DNA]</scope>
    <source>
        <strain evidence="1 2">LMG 29542</strain>
    </source>
</reference>
<protein>
    <recommendedName>
        <fullName evidence="3">DUF192 domain-containing protein</fullName>
    </recommendedName>
</protein>
<accession>A0A6J5DQG3</accession>
<name>A0A6J5DQG3_9BURK</name>
<dbReference type="InterPro" id="IPR038695">
    <property type="entry name" value="Saro_0823-like_sf"/>
</dbReference>
<dbReference type="InterPro" id="IPR003795">
    <property type="entry name" value="DUF192"/>
</dbReference>